<evidence type="ECO:0000313" key="1">
    <source>
        <dbReference type="EMBL" id="KAK1456938.1"/>
    </source>
</evidence>
<keyword evidence="2" id="KW-1185">Reference proteome</keyword>
<accession>A0AAI9UEI4</accession>
<gene>
    <name evidence="1" type="ORF">CCUS01_09817</name>
</gene>
<dbReference type="AlphaFoldDB" id="A0AAI9UEI4"/>
<protein>
    <submittedName>
        <fullName evidence="1">Uncharacterized protein</fullName>
    </submittedName>
</protein>
<proteinExistence type="predicted"/>
<evidence type="ECO:0000313" key="2">
    <source>
        <dbReference type="Proteomes" id="UP001239213"/>
    </source>
</evidence>
<dbReference type="EMBL" id="MPDP01000283">
    <property type="protein sequence ID" value="KAK1456938.1"/>
    <property type="molecule type" value="Genomic_DNA"/>
</dbReference>
<sequence>MIPPLALTFTIHHSPLALSLRPPVPDGCPLPCEPPLPILRNPFTNQEGSPGTIPVLAFHCQVQPSRHTLSPRILTLRYPHLGIFPTSCSTDTGASSLCSAQEKGGGGGGNIEIPTESAPAIKFLSSLPCARRYGVIHGIEIQRHMAEMQQSFRHSLTTLLSSCSSFSCVSRPGRNCQLTPVGCLMGLSSVRFNAQTQTFAADHNPRAAASHYCTPYGCVPLHHFPLIDCHSHSGTPGACIPACSISIALLLIYPLKVPAVLPFSFPFHL</sequence>
<comment type="caution">
    <text evidence="1">The sequence shown here is derived from an EMBL/GenBank/DDBJ whole genome shotgun (WGS) entry which is preliminary data.</text>
</comment>
<reference evidence="1" key="1">
    <citation type="submission" date="2016-11" db="EMBL/GenBank/DDBJ databases">
        <title>The genome sequence of Colletotrichum cuscutae.</title>
        <authorList>
            <person name="Baroncelli R."/>
        </authorList>
    </citation>
    <scope>NUCLEOTIDE SEQUENCE</scope>
    <source>
        <strain evidence="1">IMI 304802</strain>
    </source>
</reference>
<name>A0AAI9UEI4_9PEZI</name>
<dbReference type="Proteomes" id="UP001239213">
    <property type="component" value="Unassembled WGS sequence"/>
</dbReference>
<organism evidence="1 2">
    <name type="scientific">Colletotrichum cuscutae</name>
    <dbReference type="NCBI Taxonomy" id="1209917"/>
    <lineage>
        <taxon>Eukaryota</taxon>
        <taxon>Fungi</taxon>
        <taxon>Dikarya</taxon>
        <taxon>Ascomycota</taxon>
        <taxon>Pezizomycotina</taxon>
        <taxon>Sordariomycetes</taxon>
        <taxon>Hypocreomycetidae</taxon>
        <taxon>Glomerellales</taxon>
        <taxon>Glomerellaceae</taxon>
        <taxon>Colletotrichum</taxon>
        <taxon>Colletotrichum acutatum species complex</taxon>
    </lineage>
</organism>